<comment type="caution">
    <text evidence="8">The sequence shown here is derived from an EMBL/GenBank/DDBJ whole genome shotgun (WGS) entry which is preliminary data.</text>
</comment>
<dbReference type="PANTHER" id="PTHR19241">
    <property type="entry name" value="ATP-BINDING CASSETTE TRANSPORTER"/>
    <property type="match status" value="1"/>
</dbReference>
<evidence type="ECO:0000313" key="9">
    <source>
        <dbReference type="Proteomes" id="UP000275267"/>
    </source>
</evidence>
<evidence type="ECO:0000256" key="2">
    <source>
        <dbReference type="ARBA" id="ARBA00022448"/>
    </source>
</evidence>
<organism evidence="8 9">
    <name type="scientific">Panicum miliaceum</name>
    <name type="common">Proso millet</name>
    <name type="synonym">Broomcorn millet</name>
    <dbReference type="NCBI Taxonomy" id="4540"/>
    <lineage>
        <taxon>Eukaryota</taxon>
        <taxon>Viridiplantae</taxon>
        <taxon>Streptophyta</taxon>
        <taxon>Embryophyta</taxon>
        <taxon>Tracheophyta</taxon>
        <taxon>Spermatophyta</taxon>
        <taxon>Magnoliopsida</taxon>
        <taxon>Liliopsida</taxon>
        <taxon>Poales</taxon>
        <taxon>Poaceae</taxon>
        <taxon>PACMAD clade</taxon>
        <taxon>Panicoideae</taxon>
        <taxon>Panicodae</taxon>
        <taxon>Paniceae</taxon>
        <taxon>Panicinae</taxon>
        <taxon>Panicum</taxon>
        <taxon>Panicum sect. Panicum</taxon>
    </lineage>
</organism>
<evidence type="ECO:0000256" key="5">
    <source>
        <dbReference type="ARBA" id="ARBA00023136"/>
    </source>
</evidence>
<feature type="transmembrane region" description="Helical" evidence="6">
    <location>
        <begin position="174"/>
        <end position="197"/>
    </location>
</feature>
<feature type="domain" description="ABC-2 type transporter transmembrane" evidence="7">
    <location>
        <begin position="115"/>
        <end position="254"/>
    </location>
</feature>
<keyword evidence="9" id="KW-1185">Reference proteome</keyword>
<feature type="transmembrane region" description="Helical" evidence="6">
    <location>
        <begin position="99"/>
        <end position="119"/>
    </location>
</feature>
<evidence type="ECO:0000313" key="8">
    <source>
        <dbReference type="EMBL" id="RLM52727.1"/>
    </source>
</evidence>
<keyword evidence="2" id="KW-0813">Transport</keyword>
<evidence type="ECO:0000259" key="7">
    <source>
        <dbReference type="Pfam" id="PF01061"/>
    </source>
</evidence>
<reference evidence="9" key="1">
    <citation type="journal article" date="2019" name="Nat. Commun.">
        <title>The genome of broomcorn millet.</title>
        <authorList>
            <person name="Zou C."/>
            <person name="Miki D."/>
            <person name="Li D."/>
            <person name="Tang Q."/>
            <person name="Xiao L."/>
            <person name="Rajput S."/>
            <person name="Deng P."/>
            <person name="Jia W."/>
            <person name="Huang R."/>
            <person name="Zhang M."/>
            <person name="Sun Y."/>
            <person name="Hu J."/>
            <person name="Fu X."/>
            <person name="Schnable P.S."/>
            <person name="Li F."/>
            <person name="Zhang H."/>
            <person name="Feng B."/>
            <person name="Zhu X."/>
            <person name="Liu R."/>
            <person name="Schnable J.C."/>
            <person name="Zhu J.-K."/>
            <person name="Zhang H."/>
        </authorList>
    </citation>
    <scope>NUCLEOTIDE SEQUENCE [LARGE SCALE GENOMIC DNA]</scope>
</reference>
<evidence type="ECO:0000256" key="4">
    <source>
        <dbReference type="ARBA" id="ARBA00022989"/>
    </source>
</evidence>
<feature type="transmembrane region" description="Helical" evidence="6">
    <location>
        <begin position="285"/>
        <end position="308"/>
    </location>
</feature>
<dbReference type="Proteomes" id="UP000275267">
    <property type="component" value="Unassembled WGS sequence"/>
</dbReference>
<dbReference type="InterPro" id="IPR013525">
    <property type="entry name" value="ABC2_TM"/>
</dbReference>
<dbReference type="AlphaFoldDB" id="A0A3L6PB29"/>
<dbReference type="Pfam" id="PF01061">
    <property type="entry name" value="ABC2_membrane"/>
    <property type="match status" value="1"/>
</dbReference>
<feature type="transmembrane region" description="Helical" evidence="6">
    <location>
        <begin position="139"/>
        <end position="162"/>
    </location>
</feature>
<feature type="transmembrane region" description="Helical" evidence="6">
    <location>
        <begin position="237"/>
        <end position="255"/>
    </location>
</feature>
<keyword evidence="3 6" id="KW-0812">Transmembrane</keyword>
<keyword evidence="5 6" id="KW-0472">Membrane</keyword>
<accession>A0A3L6PB29</accession>
<evidence type="ECO:0000256" key="1">
    <source>
        <dbReference type="ARBA" id="ARBA00004141"/>
    </source>
</evidence>
<name>A0A3L6PB29_PANMI</name>
<dbReference type="GO" id="GO:0140359">
    <property type="term" value="F:ABC-type transporter activity"/>
    <property type="evidence" value="ECO:0007669"/>
    <property type="project" value="InterPro"/>
</dbReference>
<evidence type="ECO:0000256" key="3">
    <source>
        <dbReference type="ARBA" id="ARBA00022692"/>
    </source>
</evidence>
<proteinExistence type="predicted"/>
<comment type="subcellular location">
    <subcellularLocation>
        <location evidence="1">Membrane</location>
        <topology evidence="1">Multi-pass membrane protein</topology>
    </subcellularLocation>
</comment>
<gene>
    <name evidence="8" type="ORF">C2845_PMPSC055483</name>
</gene>
<keyword evidence="4 6" id="KW-1133">Transmembrane helix</keyword>
<protein>
    <recommendedName>
        <fullName evidence="7">ABC-2 type transporter transmembrane domain-containing protein</fullName>
    </recommendedName>
</protein>
<evidence type="ECO:0000256" key="6">
    <source>
        <dbReference type="SAM" id="Phobius"/>
    </source>
</evidence>
<feature type="transmembrane region" description="Helical" evidence="6">
    <location>
        <begin position="203"/>
        <end position="225"/>
    </location>
</feature>
<dbReference type="GO" id="GO:0005886">
    <property type="term" value="C:plasma membrane"/>
    <property type="evidence" value="ECO:0007669"/>
    <property type="project" value="UniProtKB-ARBA"/>
</dbReference>
<dbReference type="STRING" id="4540.A0A3L6PB29"/>
<dbReference type="OrthoDB" id="659169at2759"/>
<sequence>MQAIPGVPKITEGYNPATWVLEVSSPLSEARLNMNFAEIYANSVLYRKNQELIKELSTPPPDYQDLSFPTKYSQNFYGQCVANFWKQYRSYWKNPPYNAMRYLMTLLFGLVFGTPVVSIERAVFYREKAAGMYSPLSYAFAQACVEVIYNIIQGILYTVLIYTMIGYDWKADKFFYFLFFITASFNYFTLFGMMLVACTPSALLANILITFALPLWNLFAGFLIVRPALPIWWRWYYWANPVSWTIYGAVASQFGENGGLLSVPGGSPVMVKEFLKDNLGIRHDFLGYVVLVHFAYIIAFFFVFGYSIKFFNFQKR</sequence>
<dbReference type="EMBL" id="PQIB02000160">
    <property type="protein sequence ID" value="RLM52727.1"/>
    <property type="molecule type" value="Genomic_DNA"/>
</dbReference>